<evidence type="ECO:0000313" key="3">
    <source>
        <dbReference type="Proteomes" id="UP000532440"/>
    </source>
</evidence>
<comment type="caution">
    <text evidence="2">The sequence shown here is derived from an EMBL/GenBank/DDBJ whole genome shotgun (WGS) entry which is preliminary data.</text>
</comment>
<dbReference type="AlphaFoldDB" id="A0A7W8M876"/>
<dbReference type="RefSeq" id="WP_246434830.1">
    <property type="nucleotide sequence ID" value="NZ_BAABEW010000001.1"/>
</dbReference>
<sequence>MTDPLSWMSQQLARVEPGQPPARRYNPRPPGVIRPGSATEAVLEFLRAHPGRFFRHHLIVSGAGRSKVATDWALAYLREQGLVEAISDSIRNERYLRYRATKQ</sequence>
<dbReference type="EMBL" id="JACHGB010000003">
    <property type="protein sequence ID" value="MBB5271347.1"/>
    <property type="molecule type" value="Genomic_DNA"/>
</dbReference>
<evidence type="ECO:0000256" key="1">
    <source>
        <dbReference type="SAM" id="MobiDB-lite"/>
    </source>
</evidence>
<reference evidence="2 3" key="1">
    <citation type="submission" date="2020-08" db="EMBL/GenBank/DDBJ databases">
        <title>Genomic Encyclopedia of Type Strains, Phase IV (KMG-IV): sequencing the most valuable type-strain genomes for metagenomic binning, comparative biology and taxonomic classification.</title>
        <authorList>
            <person name="Goeker M."/>
        </authorList>
    </citation>
    <scope>NUCLEOTIDE SEQUENCE [LARGE SCALE GENOMIC DNA]</scope>
    <source>
        <strain evidence="2 3">DSM 29781</strain>
    </source>
</reference>
<gene>
    <name evidence="2" type="ORF">HNQ70_001357</name>
</gene>
<dbReference type="Proteomes" id="UP000532440">
    <property type="component" value="Unassembled WGS sequence"/>
</dbReference>
<keyword evidence="3" id="KW-1185">Reference proteome</keyword>
<feature type="region of interest" description="Disordered" evidence="1">
    <location>
        <begin position="1"/>
        <end position="33"/>
    </location>
</feature>
<evidence type="ECO:0000313" key="2">
    <source>
        <dbReference type="EMBL" id="MBB5271347.1"/>
    </source>
</evidence>
<name>A0A7W8M876_9BURK</name>
<proteinExistence type="predicted"/>
<organism evidence="2 3">
    <name type="scientific">Quisquiliibacterium transsilvanicum</name>
    <dbReference type="NCBI Taxonomy" id="1549638"/>
    <lineage>
        <taxon>Bacteria</taxon>
        <taxon>Pseudomonadati</taxon>
        <taxon>Pseudomonadota</taxon>
        <taxon>Betaproteobacteria</taxon>
        <taxon>Burkholderiales</taxon>
        <taxon>Burkholderiaceae</taxon>
        <taxon>Quisquiliibacterium</taxon>
    </lineage>
</organism>
<accession>A0A7W8M876</accession>
<protein>
    <submittedName>
        <fullName evidence="2">Uncharacterized protein</fullName>
    </submittedName>
</protein>